<name>A0A9P4HB21_9PLEO</name>
<evidence type="ECO:0000313" key="2">
    <source>
        <dbReference type="EMBL" id="KAF2030934.1"/>
    </source>
</evidence>
<gene>
    <name evidence="2" type="ORF">EK21DRAFT_64329</name>
</gene>
<dbReference type="OrthoDB" id="3794714at2759"/>
<dbReference type="Proteomes" id="UP000799777">
    <property type="component" value="Unassembled WGS sequence"/>
</dbReference>
<feature type="compositionally biased region" description="Pro residues" evidence="1">
    <location>
        <begin position="24"/>
        <end position="38"/>
    </location>
</feature>
<feature type="region of interest" description="Disordered" evidence="1">
    <location>
        <begin position="1"/>
        <end position="168"/>
    </location>
</feature>
<feature type="compositionally biased region" description="Polar residues" evidence="1">
    <location>
        <begin position="50"/>
        <end position="73"/>
    </location>
</feature>
<reference evidence="2" key="1">
    <citation type="journal article" date="2020" name="Stud. Mycol.">
        <title>101 Dothideomycetes genomes: a test case for predicting lifestyles and emergence of pathogens.</title>
        <authorList>
            <person name="Haridas S."/>
            <person name="Albert R."/>
            <person name="Binder M."/>
            <person name="Bloem J."/>
            <person name="Labutti K."/>
            <person name="Salamov A."/>
            <person name="Andreopoulos B."/>
            <person name="Baker S."/>
            <person name="Barry K."/>
            <person name="Bills G."/>
            <person name="Bluhm B."/>
            <person name="Cannon C."/>
            <person name="Castanera R."/>
            <person name="Culley D."/>
            <person name="Daum C."/>
            <person name="Ezra D."/>
            <person name="Gonzalez J."/>
            <person name="Henrissat B."/>
            <person name="Kuo A."/>
            <person name="Liang C."/>
            <person name="Lipzen A."/>
            <person name="Lutzoni F."/>
            <person name="Magnuson J."/>
            <person name="Mondo S."/>
            <person name="Nolan M."/>
            <person name="Ohm R."/>
            <person name="Pangilinan J."/>
            <person name="Park H.-J."/>
            <person name="Ramirez L."/>
            <person name="Alfaro M."/>
            <person name="Sun H."/>
            <person name="Tritt A."/>
            <person name="Yoshinaga Y."/>
            <person name="Zwiers L.-H."/>
            <person name="Turgeon B."/>
            <person name="Goodwin S."/>
            <person name="Spatafora J."/>
            <person name="Crous P."/>
            <person name="Grigoriev I."/>
        </authorList>
    </citation>
    <scope>NUCLEOTIDE SEQUENCE</scope>
    <source>
        <strain evidence="2">CBS 110217</strain>
    </source>
</reference>
<feature type="compositionally biased region" description="Basic and acidic residues" evidence="1">
    <location>
        <begin position="143"/>
        <end position="157"/>
    </location>
</feature>
<evidence type="ECO:0000313" key="3">
    <source>
        <dbReference type="Proteomes" id="UP000799777"/>
    </source>
</evidence>
<sequence length="205" mass="22848">MSSYGSAHSGNIHPSHYQQYPQQYPQPPYPTTPGPPGPLRSQAFYPPNPQQQQYGTSPTTQYQQPFYSSSPGQQLAMPTGPPSTNPDHRSSSFSQHQRPPFAQLASAPIAIPQSQHQALYDQTPAYARRPSHHSDHSHHSHHAHDAHASADGEEGHGHAGKQWGLDDETLRAYEKRYAKDRELEKRPTFGGSLMSAMRVLGRKRD</sequence>
<evidence type="ECO:0000256" key="1">
    <source>
        <dbReference type="SAM" id="MobiDB-lite"/>
    </source>
</evidence>
<dbReference type="EMBL" id="ML978185">
    <property type="protein sequence ID" value="KAF2030934.1"/>
    <property type="molecule type" value="Genomic_DNA"/>
</dbReference>
<protein>
    <submittedName>
        <fullName evidence="2">Uncharacterized protein</fullName>
    </submittedName>
</protein>
<feature type="compositionally biased region" description="Basic residues" evidence="1">
    <location>
        <begin position="129"/>
        <end position="142"/>
    </location>
</feature>
<keyword evidence="3" id="KW-1185">Reference proteome</keyword>
<dbReference type="AlphaFoldDB" id="A0A9P4HB21"/>
<accession>A0A9P4HB21</accession>
<comment type="caution">
    <text evidence="2">The sequence shown here is derived from an EMBL/GenBank/DDBJ whole genome shotgun (WGS) entry which is preliminary data.</text>
</comment>
<organism evidence="2 3">
    <name type="scientific">Setomelanomma holmii</name>
    <dbReference type="NCBI Taxonomy" id="210430"/>
    <lineage>
        <taxon>Eukaryota</taxon>
        <taxon>Fungi</taxon>
        <taxon>Dikarya</taxon>
        <taxon>Ascomycota</taxon>
        <taxon>Pezizomycotina</taxon>
        <taxon>Dothideomycetes</taxon>
        <taxon>Pleosporomycetidae</taxon>
        <taxon>Pleosporales</taxon>
        <taxon>Pleosporineae</taxon>
        <taxon>Phaeosphaeriaceae</taxon>
        <taxon>Setomelanomma</taxon>
    </lineage>
</organism>
<proteinExistence type="predicted"/>